<sequence>MSKLLGRLTLGAICGFIALWLVAPTLVIIPMSFADRQSLAFPPTGFSLQWYKNIFTDAAWSGSLWTSIKIGSVVAVLATAIGAMAALGIHRMQSRAGAVIRLMLLTPIIIPGVVLAVGIYAVCLQTHMVGTYSGFILAHTLLAIPFVIIAVGASLAMFDNRLETAAASLGASKLSTFFSVTVPLIMPGLVSGAIFAFVTSFDEVVVSLFIASPQIKTLPVQIYSSMTRDSDPTVAAIGTLMFAATLLAVSASFFFSSKGRKS</sequence>
<evidence type="ECO:0000256" key="4">
    <source>
        <dbReference type="ARBA" id="ARBA00022519"/>
    </source>
</evidence>
<evidence type="ECO:0000259" key="9">
    <source>
        <dbReference type="PROSITE" id="PS50928"/>
    </source>
</evidence>
<evidence type="ECO:0000256" key="8">
    <source>
        <dbReference type="RuleBase" id="RU363032"/>
    </source>
</evidence>
<dbReference type="RefSeq" id="WP_186598582.1">
    <property type="nucleotide sequence ID" value="NZ_JABWRS010000005.1"/>
</dbReference>
<feature type="domain" description="ABC transmembrane type-1" evidence="9">
    <location>
        <begin position="64"/>
        <end position="252"/>
    </location>
</feature>
<keyword evidence="5 8" id="KW-0812">Transmembrane</keyword>
<name>A0ABR6V607_9PSED</name>
<keyword evidence="6 8" id="KW-1133">Transmembrane helix</keyword>
<feature type="transmembrane region" description="Helical" evidence="8">
    <location>
        <begin position="134"/>
        <end position="156"/>
    </location>
</feature>
<comment type="subcellular location">
    <subcellularLocation>
        <location evidence="1">Cell inner membrane</location>
        <topology evidence="1">Multi-pass membrane protein</topology>
    </subcellularLocation>
    <subcellularLocation>
        <location evidence="8">Cell membrane</location>
        <topology evidence="8">Multi-pass membrane protein</topology>
    </subcellularLocation>
</comment>
<dbReference type="CDD" id="cd06261">
    <property type="entry name" value="TM_PBP2"/>
    <property type="match status" value="1"/>
</dbReference>
<comment type="similarity">
    <text evidence="8">Belongs to the binding-protein-dependent transport system permease family.</text>
</comment>
<dbReference type="EMBL" id="JABWRS010000005">
    <property type="protein sequence ID" value="MBC3475824.1"/>
    <property type="molecule type" value="Genomic_DNA"/>
</dbReference>
<keyword evidence="2 8" id="KW-0813">Transport</keyword>
<evidence type="ECO:0000256" key="7">
    <source>
        <dbReference type="ARBA" id="ARBA00023136"/>
    </source>
</evidence>
<evidence type="ECO:0000256" key="5">
    <source>
        <dbReference type="ARBA" id="ARBA00022692"/>
    </source>
</evidence>
<proteinExistence type="inferred from homology"/>
<keyword evidence="11" id="KW-1185">Reference proteome</keyword>
<evidence type="ECO:0000256" key="6">
    <source>
        <dbReference type="ARBA" id="ARBA00022989"/>
    </source>
</evidence>
<keyword evidence="3" id="KW-1003">Cell membrane</keyword>
<feature type="transmembrane region" description="Helical" evidence="8">
    <location>
        <begin position="177"/>
        <end position="198"/>
    </location>
</feature>
<keyword evidence="4" id="KW-0997">Cell inner membrane</keyword>
<accession>A0ABR6V607</accession>
<keyword evidence="7 8" id="KW-0472">Membrane</keyword>
<feature type="transmembrane region" description="Helical" evidence="8">
    <location>
        <begin position="64"/>
        <end position="87"/>
    </location>
</feature>
<protein>
    <submittedName>
        <fullName evidence="10">ABC transporter permease</fullName>
    </submittedName>
</protein>
<feature type="transmembrane region" description="Helical" evidence="8">
    <location>
        <begin position="99"/>
        <end position="122"/>
    </location>
</feature>
<gene>
    <name evidence="10" type="ORF">HU747_09465</name>
</gene>
<evidence type="ECO:0000256" key="1">
    <source>
        <dbReference type="ARBA" id="ARBA00004429"/>
    </source>
</evidence>
<dbReference type="Proteomes" id="UP000628086">
    <property type="component" value="Unassembled WGS sequence"/>
</dbReference>
<reference evidence="10 11" key="1">
    <citation type="journal article" date="2020" name="Microorganisms">
        <title>Reliable Identification of Environmental Pseudomonas Isolates Using the rpoD Gene.</title>
        <authorList>
            <consortium name="The Broad Institute Genome Sequencing Platform"/>
            <person name="Girard L."/>
            <person name="Lood C."/>
            <person name="Rokni-Zadeh H."/>
            <person name="van Noort V."/>
            <person name="Lavigne R."/>
            <person name="De Mot R."/>
        </authorList>
    </citation>
    <scope>NUCLEOTIDE SEQUENCE [LARGE SCALE GENOMIC DNA]</scope>
    <source>
        <strain evidence="10 11">RW7P2</strain>
    </source>
</reference>
<dbReference type="InterPro" id="IPR035906">
    <property type="entry name" value="MetI-like_sf"/>
</dbReference>
<dbReference type="PROSITE" id="PS50928">
    <property type="entry name" value="ABC_TM1"/>
    <property type="match status" value="1"/>
</dbReference>
<dbReference type="Gene3D" id="1.10.3720.10">
    <property type="entry name" value="MetI-like"/>
    <property type="match status" value="1"/>
</dbReference>
<dbReference type="PANTHER" id="PTHR43357:SF4">
    <property type="entry name" value="INNER MEMBRANE ABC TRANSPORTER PERMEASE PROTEIN YDCV"/>
    <property type="match status" value="1"/>
</dbReference>
<evidence type="ECO:0000256" key="2">
    <source>
        <dbReference type="ARBA" id="ARBA00022448"/>
    </source>
</evidence>
<evidence type="ECO:0000256" key="3">
    <source>
        <dbReference type="ARBA" id="ARBA00022475"/>
    </source>
</evidence>
<comment type="caution">
    <text evidence="10">The sequence shown here is derived from an EMBL/GenBank/DDBJ whole genome shotgun (WGS) entry which is preliminary data.</text>
</comment>
<dbReference type="SUPFAM" id="SSF161098">
    <property type="entry name" value="MetI-like"/>
    <property type="match status" value="1"/>
</dbReference>
<organism evidence="10 11">
    <name type="scientific">Pseudomonas taiwanensis</name>
    <dbReference type="NCBI Taxonomy" id="470150"/>
    <lineage>
        <taxon>Bacteria</taxon>
        <taxon>Pseudomonadati</taxon>
        <taxon>Pseudomonadota</taxon>
        <taxon>Gammaproteobacteria</taxon>
        <taxon>Pseudomonadales</taxon>
        <taxon>Pseudomonadaceae</taxon>
        <taxon>Pseudomonas</taxon>
    </lineage>
</organism>
<evidence type="ECO:0000313" key="10">
    <source>
        <dbReference type="EMBL" id="MBC3475824.1"/>
    </source>
</evidence>
<dbReference type="PANTHER" id="PTHR43357">
    <property type="entry name" value="INNER MEMBRANE ABC TRANSPORTER PERMEASE PROTEIN YDCV"/>
    <property type="match status" value="1"/>
</dbReference>
<dbReference type="Pfam" id="PF00528">
    <property type="entry name" value="BPD_transp_1"/>
    <property type="match status" value="1"/>
</dbReference>
<evidence type="ECO:0000313" key="11">
    <source>
        <dbReference type="Proteomes" id="UP000628086"/>
    </source>
</evidence>
<dbReference type="InterPro" id="IPR000515">
    <property type="entry name" value="MetI-like"/>
</dbReference>
<feature type="transmembrane region" description="Helical" evidence="8">
    <location>
        <begin position="234"/>
        <end position="255"/>
    </location>
</feature>